<organism evidence="6 7">
    <name type="scientific">Papaver somniferum</name>
    <name type="common">Opium poppy</name>
    <dbReference type="NCBI Taxonomy" id="3469"/>
    <lineage>
        <taxon>Eukaryota</taxon>
        <taxon>Viridiplantae</taxon>
        <taxon>Streptophyta</taxon>
        <taxon>Embryophyta</taxon>
        <taxon>Tracheophyta</taxon>
        <taxon>Spermatophyta</taxon>
        <taxon>Magnoliopsida</taxon>
        <taxon>Ranunculales</taxon>
        <taxon>Papaveraceae</taxon>
        <taxon>Papaveroideae</taxon>
        <taxon>Papaver</taxon>
    </lineage>
</organism>
<comment type="cofactor">
    <cofactor evidence="1">
        <name>a divalent metal cation</name>
        <dbReference type="ChEBI" id="CHEBI:60240"/>
    </cofactor>
</comment>
<protein>
    <submittedName>
        <fullName evidence="6">Uncharacterized protein</fullName>
    </submittedName>
</protein>
<feature type="compositionally biased region" description="Low complexity" evidence="3">
    <location>
        <begin position="405"/>
        <end position="416"/>
    </location>
</feature>
<dbReference type="Pfam" id="PF26138">
    <property type="entry name" value="DUF8040"/>
    <property type="match status" value="1"/>
</dbReference>
<dbReference type="AlphaFoldDB" id="A0A4Y7JC11"/>
<proteinExistence type="predicted"/>
<evidence type="ECO:0000259" key="5">
    <source>
        <dbReference type="Pfam" id="PF26138"/>
    </source>
</evidence>
<dbReference type="Gramene" id="RZC58347">
    <property type="protein sequence ID" value="RZC58347"/>
    <property type="gene ID" value="C5167_005657"/>
</dbReference>
<evidence type="ECO:0000313" key="7">
    <source>
        <dbReference type="Proteomes" id="UP000316621"/>
    </source>
</evidence>
<keyword evidence="2" id="KW-0479">Metal-binding</keyword>
<dbReference type="EMBL" id="CM010718">
    <property type="protein sequence ID" value="RZC58347.1"/>
    <property type="molecule type" value="Genomic_DNA"/>
</dbReference>
<dbReference type="InterPro" id="IPR027806">
    <property type="entry name" value="HARBI1_dom"/>
</dbReference>
<feature type="compositionally biased region" description="Acidic residues" evidence="3">
    <location>
        <begin position="389"/>
        <end position="404"/>
    </location>
</feature>
<sequence>MTTVRLWVMQDLVYKSDTKCKSQLRLDRRTFRILCHKLSTISGLEDNRNSDVEEMVAVFLYVIAHHHKNRVVGFMFKRSGETISRYVNTVLKGVIRLQGELLKQPVAVATSSVDERWNFFKNCLGVLDGTHISIHVATEDKPRYRSAADSRVLREAIYKKNGLEAPQGYYYLVDAGYPNSGGFLAPFRGQRYHLKEWGQGRLEPRTAEELFNMKHCRARNVMERVFGLLKMRWEILRSPSWKVMAPHRSWIEAEDNILVDILTELTLDGKWKSDIGFKSGYLKVIEQKLIEKLPTCGLTTTNIDSRIKNLKKHAMAINEMVTIGSGLEFDYINNKLVCEKSLFDDWAKSHTNAKGLYGKAFPHLDALVEIFAEDRANGKGAASLAEELEEIEKEDEQEKEEENDQQQSNQSESNSGKGRRKRVRSSSFEIVSGESSGDSNGLSLMANSFSKFVTGTLDHFEAVRGSLNQEADVNKRLFEELNKIDGLTEDEVIDAASIILDSSTKTKVFFGMGEEKRSNYVKNRILK</sequence>
<keyword evidence="7" id="KW-1185">Reference proteome</keyword>
<evidence type="ECO:0000256" key="3">
    <source>
        <dbReference type="SAM" id="MobiDB-lite"/>
    </source>
</evidence>
<dbReference type="PANTHER" id="PTHR46250:SF15">
    <property type="entry name" value="OS01G0523800 PROTEIN"/>
    <property type="match status" value="1"/>
</dbReference>
<dbReference type="OMA" id="WLEICNI"/>
<dbReference type="InterPro" id="IPR058353">
    <property type="entry name" value="DUF8040"/>
</dbReference>
<accession>A0A4Y7JC11</accession>
<name>A0A4Y7JC11_PAPSO</name>
<dbReference type="Proteomes" id="UP000316621">
    <property type="component" value="Chromosome 4"/>
</dbReference>
<reference evidence="6 7" key="1">
    <citation type="journal article" date="2018" name="Science">
        <title>The opium poppy genome and morphinan production.</title>
        <authorList>
            <person name="Guo L."/>
            <person name="Winzer T."/>
            <person name="Yang X."/>
            <person name="Li Y."/>
            <person name="Ning Z."/>
            <person name="He Z."/>
            <person name="Teodor R."/>
            <person name="Lu Y."/>
            <person name="Bowser T.A."/>
            <person name="Graham I.A."/>
            <person name="Ye K."/>
        </authorList>
    </citation>
    <scope>NUCLEOTIDE SEQUENCE [LARGE SCALE GENOMIC DNA]</scope>
    <source>
        <strain evidence="7">cv. HN1</strain>
        <tissue evidence="6">Leaves</tissue>
    </source>
</reference>
<dbReference type="STRING" id="3469.A0A4Y7JC11"/>
<evidence type="ECO:0000313" key="6">
    <source>
        <dbReference type="EMBL" id="RZC58347.1"/>
    </source>
</evidence>
<evidence type="ECO:0000256" key="1">
    <source>
        <dbReference type="ARBA" id="ARBA00001968"/>
    </source>
</evidence>
<feature type="compositionally biased region" description="Low complexity" evidence="3">
    <location>
        <begin position="425"/>
        <end position="437"/>
    </location>
</feature>
<dbReference type="Pfam" id="PF13359">
    <property type="entry name" value="DDE_Tnp_4"/>
    <property type="match status" value="1"/>
</dbReference>
<dbReference type="GO" id="GO:0046872">
    <property type="term" value="F:metal ion binding"/>
    <property type="evidence" value="ECO:0007669"/>
    <property type="project" value="UniProtKB-KW"/>
</dbReference>
<evidence type="ECO:0000259" key="4">
    <source>
        <dbReference type="Pfam" id="PF13359"/>
    </source>
</evidence>
<feature type="region of interest" description="Disordered" evidence="3">
    <location>
        <begin position="389"/>
        <end position="438"/>
    </location>
</feature>
<feature type="domain" description="DUF8040" evidence="5">
    <location>
        <begin position="9"/>
        <end position="95"/>
    </location>
</feature>
<gene>
    <name evidence="6" type="ORF">C5167_005657</name>
</gene>
<feature type="domain" description="DDE Tnp4" evidence="4">
    <location>
        <begin position="140"/>
        <end position="239"/>
    </location>
</feature>
<evidence type="ECO:0000256" key="2">
    <source>
        <dbReference type="ARBA" id="ARBA00022723"/>
    </source>
</evidence>
<dbReference type="PANTHER" id="PTHR46250">
    <property type="entry name" value="MYB/SANT-LIKE DNA-BINDING DOMAIN PROTEIN-RELATED"/>
    <property type="match status" value="1"/>
</dbReference>